<feature type="compositionally biased region" description="Acidic residues" evidence="1">
    <location>
        <begin position="123"/>
        <end position="132"/>
    </location>
</feature>
<evidence type="ECO:0000313" key="3">
    <source>
        <dbReference type="Proteomes" id="UP000203464"/>
    </source>
</evidence>
<gene>
    <name evidence="2" type="ORF">OCA8868_01639</name>
</gene>
<proteinExistence type="predicted"/>
<feature type="region of interest" description="Disordered" evidence="1">
    <location>
        <begin position="123"/>
        <end position="177"/>
    </location>
</feature>
<name>A0A238K6D3_9RHOB</name>
<sequence>MTGFEYKVLPAPMRGLKAKGVKGTPARFANALQSVMNDLGAEGWEYQRTDTLPVEERVGLTGKTTNFQNMLIFRRAVDLAVEKTPTVAAMIEDQTEVLEDAPELEVVEDIAAVSDADVAVEEDSNVEADEAPAEPAMSLDAKDRVSETLNAPFTFPWNKRRAAGTPSNDDQPQHPAE</sequence>
<reference evidence="3" key="1">
    <citation type="submission" date="2017-05" db="EMBL/GenBank/DDBJ databases">
        <authorList>
            <person name="Rodrigo-Torres L."/>
            <person name="Arahal R. D."/>
            <person name="Lucena T."/>
        </authorList>
    </citation>
    <scope>NUCLEOTIDE SEQUENCE [LARGE SCALE GENOMIC DNA]</scope>
    <source>
        <strain evidence="3">CECT 8868</strain>
    </source>
</reference>
<accession>A0A238K6D3</accession>
<dbReference type="OrthoDB" id="7658888at2"/>
<keyword evidence="3" id="KW-1185">Reference proteome</keyword>
<dbReference type="EMBL" id="FXYD01000002">
    <property type="protein sequence ID" value="SMX38004.1"/>
    <property type="molecule type" value="Genomic_DNA"/>
</dbReference>
<evidence type="ECO:0008006" key="4">
    <source>
        <dbReference type="Google" id="ProtNLM"/>
    </source>
</evidence>
<evidence type="ECO:0000256" key="1">
    <source>
        <dbReference type="SAM" id="MobiDB-lite"/>
    </source>
</evidence>
<dbReference type="RefSeq" id="WP_143849568.1">
    <property type="nucleotide sequence ID" value="NZ_FXYD01000002.1"/>
</dbReference>
<dbReference type="AlphaFoldDB" id="A0A238K6D3"/>
<evidence type="ECO:0000313" key="2">
    <source>
        <dbReference type="EMBL" id="SMX38004.1"/>
    </source>
</evidence>
<protein>
    <recommendedName>
        <fullName evidence="4">DUF4177 domain-containing protein</fullName>
    </recommendedName>
</protein>
<organism evidence="2 3">
    <name type="scientific">Octadecabacter ascidiaceicola</name>
    <dbReference type="NCBI Taxonomy" id="1655543"/>
    <lineage>
        <taxon>Bacteria</taxon>
        <taxon>Pseudomonadati</taxon>
        <taxon>Pseudomonadota</taxon>
        <taxon>Alphaproteobacteria</taxon>
        <taxon>Rhodobacterales</taxon>
        <taxon>Roseobacteraceae</taxon>
        <taxon>Octadecabacter</taxon>
    </lineage>
</organism>
<dbReference type="Proteomes" id="UP000203464">
    <property type="component" value="Unassembled WGS sequence"/>
</dbReference>